<keyword evidence="2" id="KW-1185">Reference proteome</keyword>
<dbReference type="Proteomes" id="UP000199242">
    <property type="component" value="Unassembled WGS sequence"/>
</dbReference>
<dbReference type="RefSeq" id="WP_089744926.1">
    <property type="nucleotide sequence ID" value="NZ_FNHD01000014.1"/>
</dbReference>
<comment type="caution">
    <text evidence="1">The sequence shown here is derived from an EMBL/GenBank/DDBJ whole genome shotgun (WGS) entry which is preliminary data.</text>
</comment>
<name>A0ABY0QZ80_9FLAO</name>
<evidence type="ECO:0000313" key="2">
    <source>
        <dbReference type="Proteomes" id="UP000199242"/>
    </source>
</evidence>
<protein>
    <submittedName>
        <fullName evidence="1">Uncharacterized protein</fullName>
    </submittedName>
</protein>
<proteinExistence type="predicted"/>
<reference evidence="1 2" key="1">
    <citation type="submission" date="2016-10" db="EMBL/GenBank/DDBJ databases">
        <authorList>
            <person name="Varghese N."/>
            <person name="Submissions S."/>
        </authorList>
    </citation>
    <scope>NUCLEOTIDE SEQUENCE [LARGE SCALE GENOMIC DNA]</scope>
    <source>
        <strain evidence="1 2">CGMCC 1.10941</strain>
    </source>
</reference>
<sequence length="220" mass="26219">MFNFFKKQNTRSHFFEWELDLLSKIFDKLGNDYLNYKKQIQDGILSGIKLYDQFPNYVGFRFNTSILQKYEDKSVPESNLSNIKVFNKNTSNYQLIKIKLGYGLILGYEIDNRDNFIPDFNYIEINEEKEIIQSNNDFNEIANLFTEEERNLINQSEVYPITLNNKKYYHLYDLEDGDFIGMDESKEFYKITHDPFNIKLLSISLHEIKKTCSTIVKRNV</sequence>
<organism evidence="1 2">
    <name type="scientific">Chryseobacterium taihuense</name>
    <dbReference type="NCBI Taxonomy" id="1141221"/>
    <lineage>
        <taxon>Bacteria</taxon>
        <taxon>Pseudomonadati</taxon>
        <taxon>Bacteroidota</taxon>
        <taxon>Flavobacteriia</taxon>
        <taxon>Flavobacteriales</taxon>
        <taxon>Weeksellaceae</taxon>
        <taxon>Chryseobacterium group</taxon>
        <taxon>Chryseobacterium</taxon>
    </lineage>
</organism>
<dbReference type="EMBL" id="FNHD01000014">
    <property type="protein sequence ID" value="SDM14643.1"/>
    <property type="molecule type" value="Genomic_DNA"/>
</dbReference>
<evidence type="ECO:0000313" key="1">
    <source>
        <dbReference type="EMBL" id="SDM14643.1"/>
    </source>
</evidence>
<accession>A0ABY0QZ80</accession>
<gene>
    <name evidence="1" type="ORF">SAMN05216273_11494</name>
</gene>